<organism evidence="1">
    <name type="scientific">Candidatus Kentrum eta</name>
    <dbReference type="NCBI Taxonomy" id="2126337"/>
    <lineage>
        <taxon>Bacteria</taxon>
        <taxon>Pseudomonadati</taxon>
        <taxon>Pseudomonadota</taxon>
        <taxon>Gammaproteobacteria</taxon>
        <taxon>Candidatus Kentrum</taxon>
    </lineage>
</organism>
<dbReference type="EMBL" id="CAADFG010000135">
    <property type="protein sequence ID" value="VFJ98241.1"/>
    <property type="molecule type" value="Genomic_DNA"/>
</dbReference>
<dbReference type="EMBL" id="CAADFJ010000133">
    <property type="protein sequence ID" value="VFK03523.1"/>
    <property type="molecule type" value="Genomic_DNA"/>
</dbReference>
<sequence length="49" mass="5551">MMIFSLQKDQKTSNLKLLDGSGYYVGGQDHAEKIVQRFSTRFMLIQIGG</sequence>
<dbReference type="EMBL" id="CAADFI010000133">
    <property type="protein sequence ID" value="VFJ98386.1"/>
    <property type="molecule type" value="Genomic_DNA"/>
</dbReference>
<reference evidence="1" key="1">
    <citation type="submission" date="2019-02" db="EMBL/GenBank/DDBJ databases">
        <authorList>
            <person name="Gruber-Vodicka R. H."/>
            <person name="Seah K. B. B."/>
        </authorList>
    </citation>
    <scope>NUCLEOTIDE SEQUENCE</scope>
    <source>
        <strain evidence="3">BECK_SA2B12</strain>
        <strain evidence="1">BECK_SA2B15</strain>
        <strain evidence="2">BECK_SA2B20</strain>
    </source>
</reference>
<evidence type="ECO:0000313" key="3">
    <source>
        <dbReference type="EMBL" id="VFK03523.1"/>
    </source>
</evidence>
<dbReference type="AlphaFoldDB" id="A0A450V0D3"/>
<accession>A0A450V0D3</accession>
<name>A0A450V0D3_9GAMM</name>
<protein>
    <submittedName>
        <fullName evidence="1">Uncharacterized protein</fullName>
    </submittedName>
</protein>
<evidence type="ECO:0000313" key="1">
    <source>
        <dbReference type="EMBL" id="VFJ98241.1"/>
    </source>
</evidence>
<gene>
    <name evidence="1" type="ORF">BECKH772A_GA0070896_101353</name>
    <name evidence="2" type="ORF">BECKH772B_GA0070898_101333</name>
    <name evidence="3" type="ORF">BECKH772C_GA0070978_101333</name>
</gene>
<evidence type="ECO:0000313" key="2">
    <source>
        <dbReference type="EMBL" id="VFJ98386.1"/>
    </source>
</evidence>
<proteinExistence type="predicted"/>